<dbReference type="PANTHER" id="PTHR46268">
    <property type="entry name" value="STRESS RESPONSE PROTEIN NHAX"/>
    <property type="match status" value="1"/>
</dbReference>
<dbReference type="InterPro" id="IPR014729">
    <property type="entry name" value="Rossmann-like_a/b/a_fold"/>
</dbReference>
<gene>
    <name evidence="3" type="ORF">CA834_06495</name>
</gene>
<dbReference type="PANTHER" id="PTHR46268:SF6">
    <property type="entry name" value="UNIVERSAL STRESS PROTEIN UP12"/>
    <property type="match status" value="1"/>
</dbReference>
<sequence length="277" mass="31855">MKHILLLTDYSPNAQNAIDYALQLFEKQACAFYLCHIKKAKNYISDDLMSSGSKSIYGALVKDEKSKLKALAKALKARYRNSLHKFKVQVDVDSFIDAIKQTIEVNTIDLLVMGSNGASNAEESIFGSNTLKVIRNINLPTLVIPKGFKYRALNDILLPLDTYDPSDNKAFREFLTFSKPYNSTLHILRITNSEIIEDSGASEEERFNDIITENDFKYHYIENVPLHFSARNYIQTHHIDLMVLMVQNRTLFERIFFGSNTIRLTKQLEIPLLVYHY</sequence>
<proteinExistence type="inferred from homology"/>
<keyword evidence="4" id="KW-1185">Reference proteome</keyword>
<name>A0A265UUW9_9FLAO</name>
<evidence type="ECO:0000259" key="2">
    <source>
        <dbReference type="Pfam" id="PF00582"/>
    </source>
</evidence>
<organism evidence="3 4">
    <name type="scientific">Winogradskyella aurantia</name>
    <dbReference type="NCBI Taxonomy" id="1915063"/>
    <lineage>
        <taxon>Bacteria</taxon>
        <taxon>Pseudomonadati</taxon>
        <taxon>Bacteroidota</taxon>
        <taxon>Flavobacteriia</taxon>
        <taxon>Flavobacteriales</taxon>
        <taxon>Flavobacteriaceae</taxon>
        <taxon>Winogradskyella</taxon>
    </lineage>
</organism>
<dbReference type="CDD" id="cd00293">
    <property type="entry name" value="USP-like"/>
    <property type="match status" value="2"/>
</dbReference>
<dbReference type="RefSeq" id="WP_094967877.1">
    <property type="nucleotide sequence ID" value="NZ_NGJN01000003.1"/>
</dbReference>
<dbReference type="Proteomes" id="UP000216840">
    <property type="component" value="Unassembled WGS sequence"/>
</dbReference>
<evidence type="ECO:0000313" key="3">
    <source>
        <dbReference type="EMBL" id="OZV69105.1"/>
    </source>
</evidence>
<dbReference type="InterPro" id="IPR006016">
    <property type="entry name" value="UspA"/>
</dbReference>
<dbReference type="OrthoDB" id="9788959at2"/>
<comment type="caution">
    <text evidence="3">The sequence shown here is derived from an EMBL/GenBank/DDBJ whole genome shotgun (WGS) entry which is preliminary data.</text>
</comment>
<dbReference type="Pfam" id="PF00582">
    <property type="entry name" value="Usp"/>
    <property type="match status" value="1"/>
</dbReference>
<dbReference type="InterPro" id="IPR006015">
    <property type="entry name" value="Universal_stress_UspA"/>
</dbReference>
<dbReference type="EMBL" id="NGJN01000003">
    <property type="protein sequence ID" value="OZV69105.1"/>
    <property type="molecule type" value="Genomic_DNA"/>
</dbReference>
<dbReference type="Gene3D" id="3.40.50.620">
    <property type="entry name" value="HUPs"/>
    <property type="match status" value="2"/>
</dbReference>
<protein>
    <recommendedName>
        <fullName evidence="2">UspA domain-containing protein</fullName>
    </recommendedName>
</protein>
<dbReference type="AlphaFoldDB" id="A0A265UUW9"/>
<reference evidence="3 4" key="1">
    <citation type="submission" date="2017-05" db="EMBL/GenBank/DDBJ databases">
        <title>The draft genome sequence of Idiomarina salinarum WNB302.</title>
        <authorList>
            <person name="Sun Y."/>
            <person name="Chen B."/>
            <person name="Du Z."/>
        </authorList>
    </citation>
    <scope>NUCLEOTIDE SEQUENCE [LARGE SCALE GENOMIC DNA]</scope>
    <source>
        <strain evidence="3 4">WNB302</strain>
    </source>
</reference>
<dbReference type="PRINTS" id="PR01438">
    <property type="entry name" value="UNVRSLSTRESS"/>
</dbReference>
<evidence type="ECO:0000256" key="1">
    <source>
        <dbReference type="ARBA" id="ARBA00008791"/>
    </source>
</evidence>
<accession>A0A265UUW9</accession>
<comment type="similarity">
    <text evidence="1">Belongs to the universal stress protein A family.</text>
</comment>
<feature type="domain" description="UspA" evidence="2">
    <location>
        <begin position="1"/>
        <end position="145"/>
    </location>
</feature>
<dbReference type="SUPFAM" id="SSF52402">
    <property type="entry name" value="Adenine nucleotide alpha hydrolases-like"/>
    <property type="match status" value="2"/>
</dbReference>
<evidence type="ECO:0000313" key="4">
    <source>
        <dbReference type="Proteomes" id="UP000216840"/>
    </source>
</evidence>